<accession>A0A0T9LNC0</accession>
<name>A0A0T9LNC0_YERKR</name>
<dbReference type="Proteomes" id="UP000045824">
    <property type="component" value="Unassembled WGS sequence"/>
</dbReference>
<organism evidence="1 2">
    <name type="scientific">Yersinia kristensenii</name>
    <dbReference type="NCBI Taxonomy" id="28152"/>
    <lineage>
        <taxon>Bacteria</taxon>
        <taxon>Pseudomonadati</taxon>
        <taxon>Pseudomonadota</taxon>
        <taxon>Gammaproteobacteria</taxon>
        <taxon>Enterobacterales</taxon>
        <taxon>Yersiniaceae</taxon>
        <taxon>Yersinia</taxon>
    </lineage>
</organism>
<sequence>MTPQPIDCSITATTDKPGRRLLVIIREIMPRMPLIVLTGRNAGAILCVSLIYFD</sequence>
<proteinExistence type="predicted"/>
<gene>
    <name evidence="1" type="ORF">ERS008491_03031</name>
</gene>
<evidence type="ECO:0000313" key="2">
    <source>
        <dbReference type="Proteomes" id="UP000045824"/>
    </source>
</evidence>
<dbReference type="AlphaFoldDB" id="A0A0T9LNC0"/>
<reference evidence="1 2" key="1">
    <citation type="submission" date="2015-03" db="EMBL/GenBank/DDBJ databases">
        <authorList>
            <person name="Murphy D."/>
        </authorList>
    </citation>
    <scope>NUCLEOTIDE SEQUENCE [LARGE SCALE GENOMIC DNA]</scope>
    <source>
        <strain evidence="1 2">FCF326</strain>
    </source>
</reference>
<evidence type="ECO:0000313" key="1">
    <source>
        <dbReference type="EMBL" id="CNF09448.1"/>
    </source>
</evidence>
<protein>
    <submittedName>
        <fullName evidence="1">Uncharacterized protein</fullName>
    </submittedName>
</protein>
<dbReference type="EMBL" id="CPYI01000013">
    <property type="protein sequence ID" value="CNF09448.1"/>
    <property type="molecule type" value="Genomic_DNA"/>
</dbReference>